<feature type="compositionally biased region" description="Polar residues" evidence="2">
    <location>
        <begin position="41"/>
        <end position="53"/>
    </location>
</feature>
<feature type="compositionally biased region" description="Low complexity" evidence="2">
    <location>
        <begin position="1463"/>
        <end position="1492"/>
    </location>
</feature>
<feature type="compositionally biased region" description="Pro residues" evidence="2">
    <location>
        <begin position="393"/>
        <end position="402"/>
    </location>
</feature>
<feature type="compositionally biased region" description="Low complexity" evidence="2">
    <location>
        <begin position="1138"/>
        <end position="1149"/>
    </location>
</feature>
<feature type="compositionally biased region" description="Polar residues" evidence="2">
    <location>
        <begin position="382"/>
        <end position="392"/>
    </location>
</feature>
<feature type="compositionally biased region" description="Low complexity" evidence="2">
    <location>
        <begin position="54"/>
        <end position="75"/>
    </location>
</feature>
<feature type="region of interest" description="Disordered" evidence="2">
    <location>
        <begin position="1443"/>
        <end position="1521"/>
    </location>
</feature>
<feature type="region of interest" description="Disordered" evidence="2">
    <location>
        <begin position="1305"/>
        <end position="1394"/>
    </location>
</feature>
<feature type="compositionally biased region" description="Low complexity" evidence="2">
    <location>
        <begin position="1337"/>
        <end position="1351"/>
    </location>
</feature>
<feature type="compositionally biased region" description="Low complexity" evidence="2">
    <location>
        <begin position="863"/>
        <end position="883"/>
    </location>
</feature>
<feature type="compositionally biased region" description="Low complexity" evidence="2">
    <location>
        <begin position="1208"/>
        <end position="1244"/>
    </location>
</feature>
<feature type="compositionally biased region" description="Low complexity" evidence="2">
    <location>
        <begin position="1105"/>
        <end position="1120"/>
    </location>
</feature>
<feature type="region of interest" description="Disordered" evidence="2">
    <location>
        <begin position="633"/>
        <end position="652"/>
    </location>
</feature>
<name>A0A9P6UI18_9FUNG</name>
<feature type="region of interest" description="Disordered" evidence="2">
    <location>
        <begin position="538"/>
        <end position="561"/>
    </location>
</feature>
<feature type="region of interest" description="Disordered" evidence="2">
    <location>
        <begin position="1190"/>
        <end position="1260"/>
    </location>
</feature>
<reference evidence="3" key="1">
    <citation type="journal article" date="2020" name="Fungal Divers.">
        <title>Resolving the Mortierellaceae phylogeny through synthesis of multi-gene phylogenetics and phylogenomics.</title>
        <authorList>
            <person name="Vandepol N."/>
            <person name="Liber J."/>
            <person name="Desiro A."/>
            <person name="Na H."/>
            <person name="Kennedy M."/>
            <person name="Barry K."/>
            <person name="Grigoriev I.V."/>
            <person name="Miller A.N."/>
            <person name="O'Donnell K."/>
            <person name="Stajich J.E."/>
            <person name="Bonito G."/>
        </authorList>
    </citation>
    <scope>NUCLEOTIDE SEQUENCE</scope>
    <source>
        <strain evidence="3">NVP60</strain>
    </source>
</reference>
<comment type="caution">
    <text evidence="3">The sequence shown here is derived from an EMBL/GenBank/DDBJ whole genome shotgun (WGS) entry which is preliminary data.</text>
</comment>
<evidence type="ECO:0000256" key="1">
    <source>
        <dbReference type="SAM" id="Coils"/>
    </source>
</evidence>
<sequence length="1668" mass="180701">MSVRLVSSAKNLRESFKNQAGNSTNLPSSSGISIFTATSDMSQTRSLDPTSPYSGSNPSLSRRGSLLRSSSNGNLRRAKSIQKKGLMSKVFAEAETEQNMAMPDLSMEMTLLIGILRQVQMGQSQKVILNTIRMILDDDASTELSPLHRLDIHLVAHAMKWAIRYSEETLVTYDDYRVLYLDQDRNFTKFIKDLPATNRSILLDLFSLCADVTLLAHLNGMTLVVVAKAISLSIMAEPEREFTTFDASLQQRNLWGAACEDLLRAFLRIKTQYDLAKIDQPDDWDENTYFCSETRVLKSARQQNEGKANMRMQLPYHNLPSRLDISLPSSAGSSMPMSATTPRSFANANGYFDTVLTPQSASPLSHAGGVFGASLSRNQSLAKSNVSISRPTSPLPASPRPTSPYYEEERTEYEEIMQDMSHLSRLRQQENNISAHQLLRPAPMLGRRRSSVADMESLYDKSNDPETPDAEEGYDSDPEVTYANEPEDPHDSLIPDFADGLGWDFNQNIDLRSDEMPSLASFQREPLRTAAYLDKNGVTRSNSASSNSSGVGLAAPPAGSLRGIRELPQDKLASMRMRHLQENQPNLYQALSRAQTQQEFGYNGRASGSSSPQNSLPRMAASNNARIGQVLQNHPARASPPMRPQRARRNSALRRSMSMDPFSSMTMGLRSNRRPSELYSEPIILHPQQLQTDGQSVIDFVVNDPYMQLHDICDEEPARASSEFSLQSSPMDLEGLPVQPRRRSQMTLSDRPKSMMDLNNVRDLSSCTTSMGLRSQTSQPFGNTLSLPIDTSHLVSSPVYEHPAEKAFEVVSRPPRVAAEVSVIFTPIATGPLSPRGEVKSKFQESFPERPISPPPGYIQGQGASSSSTGSNSTRSNSSTASSPRQQKGGVQPPNRSRSTGEKNRPALQQGVTFSSSSTSSSHQLTVDTGNKSKTPGFIRALSFKLRNKQSDDQLKPVKINNQLVGTAATIASSATSSATTTSTATTTTAPVVSIEPPRLELNFIDDMLGAVTSAGGQDQEDRLPSPPPATAPAFMHLGSEGGSSDSWRRMAQESFPIPVGSSASIASTITTTTVTTESTTGFNGNSGSGLMRAKNTFNGARRASTASIMVSSSSSGSLSPTREQHRRKTISKSPLMTAAAASAFAATASRKKNGMPLSPPSSPRGGRSKKSTTASTVVCDLSGEVLISDSSYTTDDSGAASNEEESLSSSTDPSSASVSLKSSSSSGGATSSKPQEISTPTSPTRERTPKKAAPTVEKKEYRFSTATLLKDGKLYYQVQWDQFSELGFKSEFFTEPEQYLSGIQKSQQRMVSSSQEDPWKQQSSTVTAAEEEKEASSAYQRSQSQQQQRAMTATYSDLPGQQPSRLGQAAATSKNSHGQYQNQQDQGPSPAQRAAALMAAQESFIALAKDPKKMAALKAEAASASGTGGVGQATIISSGSFVRGSTMPQLDSVPRAVNSPESMTMSPSRARSMPMSPSGGSGHGSLPSSSSSDKRSATTELSAAKPSSINGSGKTKRGLFGKKFKASSKKNVTSAAVASPSSGLPSSANGGRKRRLLPLGVRRQDVMTRTVEKMDEVFPWMCIEHMAGQESGWVMLEPVQDGAVGWVIVDKLEEEVARYTGEAQQQQQMQHQELEQQKQEQVQVRQQQEQAPVHPFESQAVLQVEVA</sequence>
<feature type="region of interest" description="Disordered" evidence="2">
    <location>
        <begin position="829"/>
        <end position="936"/>
    </location>
</feature>
<dbReference type="OrthoDB" id="3362494at2759"/>
<dbReference type="InterPro" id="IPR008936">
    <property type="entry name" value="Rho_GTPase_activation_prot"/>
</dbReference>
<feature type="region of interest" description="Disordered" evidence="2">
    <location>
        <begin position="434"/>
        <end position="490"/>
    </location>
</feature>
<protein>
    <submittedName>
        <fullName evidence="3">Uncharacterized protein</fullName>
    </submittedName>
</protein>
<feature type="compositionally biased region" description="Polar residues" evidence="2">
    <location>
        <begin position="1533"/>
        <end position="1550"/>
    </location>
</feature>
<feature type="region of interest" description="Disordered" evidence="2">
    <location>
        <begin position="724"/>
        <end position="749"/>
    </location>
</feature>
<feature type="region of interest" description="Disordered" evidence="2">
    <location>
        <begin position="41"/>
        <end position="78"/>
    </location>
</feature>
<feature type="region of interest" description="Disordered" evidence="2">
    <location>
        <begin position="1103"/>
        <end position="1175"/>
    </location>
</feature>
<evidence type="ECO:0000313" key="4">
    <source>
        <dbReference type="Proteomes" id="UP000823405"/>
    </source>
</evidence>
<dbReference type="SUPFAM" id="SSF48350">
    <property type="entry name" value="GTPase activation domain, GAP"/>
    <property type="match status" value="1"/>
</dbReference>
<feature type="compositionally biased region" description="Polar residues" evidence="2">
    <location>
        <begin position="1352"/>
        <end position="1390"/>
    </location>
</feature>
<dbReference type="EMBL" id="JAAAIN010001599">
    <property type="protein sequence ID" value="KAG0301675.1"/>
    <property type="molecule type" value="Genomic_DNA"/>
</dbReference>
<feature type="compositionally biased region" description="Polar residues" evidence="2">
    <location>
        <begin position="1499"/>
        <end position="1514"/>
    </location>
</feature>
<feature type="compositionally biased region" description="Polar residues" evidence="2">
    <location>
        <begin position="1190"/>
        <end position="1201"/>
    </location>
</feature>
<keyword evidence="1" id="KW-0175">Coiled coil</keyword>
<evidence type="ECO:0000256" key="2">
    <source>
        <dbReference type="SAM" id="MobiDB-lite"/>
    </source>
</evidence>
<feature type="coiled-coil region" evidence="1">
    <location>
        <begin position="1610"/>
        <end position="1652"/>
    </location>
</feature>
<feature type="region of interest" description="Disordered" evidence="2">
    <location>
        <begin position="382"/>
        <end position="406"/>
    </location>
</feature>
<evidence type="ECO:0000313" key="3">
    <source>
        <dbReference type="EMBL" id="KAG0301675.1"/>
    </source>
</evidence>
<accession>A0A9P6UI18</accession>
<feature type="compositionally biased region" description="Polar residues" evidence="2">
    <location>
        <begin position="1305"/>
        <end position="1323"/>
    </location>
</feature>
<gene>
    <name evidence="3" type="ORF">BGZ97_002664</name>
</gene>
<dbReference type="Proteomes" id="UP000823405">
    <property type="component" value="Unassembled WGS sequence"/>
</dbReference>
<keyword evidence="4" id="KW-1185">Reference proteome</keyword>
<organism evidence="3 4">
    <name type="scientific">Linnemannia gamsii</name>
    <dbReference type="NCBI Taxonomy" id="64522"/>
    <lineage>
        <taxon>Eukaryota</taxon>
        <taxon>Fungi</taxon>
        <taxon>Fungi incertae sedis</taxon>
        <taxon>Mucoromycota</taxon>
        <taxon>Mortierellomycotina</taxon>
        <taxon>Mortierellomycetes</taxon>
        <taxon>Mortierellales</taxon>
        <taxon>Mortierellaceae</taxon>
        <taxon>Linnemannia</taxon>
    </lineage>
</organism>
<feature type="compositionally biased region" description="Polar residues" evidence="2">
    <location>
        <begin position="923"/>
        <end position="934"/>
    </location>
</feature>
<feature type="region of interest" description="Disordered" evidence="2">
    <location>
        <begin position="1533"/>
        <end position="1557"/>
    </location>
</feature>
<dbReference type="Gene3D" id="1.10.555.10">
    <property type="entry name" value="Rho GTPase activation protein"/>
    <property type="match status" value="1"/>
</dbReference>
<feature type="compositionally biased region" description="Acidic residues" evidence="2">
    <location>
        <begin position="466"/>
        <end position="478"/>
    </location>
</feature>
<proteinExistence type="predicted"/>